<comment type="caution">
    <text evidence="2">The sequence shown here is derived from an EMBL/GenBank/DDBJ whole genome shotgun (WGS) entry which is preliminary data.</text>
</comment>
<feature type="compositionally biased region" description="Acidic residues" evidence="1">
    <location>
        <begin position="1"/>
        <end position="13"/>
    </location>
</feature>
<proteinExistence type="predicted"/>
<dbReference type="AlphaFoldDB" id="A0AAD8K083"/>
<dbReference type="EMBL" id="JAUHHV010000009">
    <property type="protein sequence ID" value="KAK1413048.1"/>
    <property type="molecule type" value="Genomic_DNA"/>
</dbReference>
<accession>A0AAD8K083</accession>
<name>A0AAD8K083_TARER</name>
<gene>
    <name evidence="2" type="ORF">QVD17_34763</name>
</gene>
<protein>
    <submittedName>
        <fullName evidence="2">Uncharacterized protein</fullName>
    </submittedName>
</protein>
<dbReference type="Proteomes" id="UP001229421">
    <property type="component" value="Unassembled WGS sequence"/>
</dbReference>
<evidence type="ECO:0000313" key="2">
    <source>
        <dbReference type="EMBL" id="KAK1413048.1"/>
    </source>
</evidence>
<organism evidence="2 3">
    <name type="scientific">Tagetes erecta</name>
    <name type="common">African marigold</name>
    <dbReference type="NCBI Taxonomy" id="13708"/>
    <lineage>
        <taxon>Eukaryota</taxon>
        <taxon>Viridiplantae</taxon>
        <taxon>Streptophyta</taxon>
        <taxon>Embryophyta</taxon>
        <taxon>Tracheophyta</taxon>
        <taxon>Spermatophyta</taxon>
        <taxon>Magnoliopsida</taxon>
        <taxon>eudicotyledons</taxon>
        <taxon>Gunneridae</taxon>
        <taxon>Pentapetalae</taxon>
        <taxon>asterids</taxon>
        <taxon>campanulids</taxon>
        <taxon>Asterales</taxon>
        <taxon>Asteraceae</taxon>
        <taxon>Asteroideae</taxon>
        <taxon>Heliantheae alliance</taxon>
        <taxon>Tageteae</taxon>
        <taxon>Tagetes</taxon>
    </lineage>
</organism>
<feature type="region of interest" description="Disordered" evidence="1">
    <location>
        <begin position="1"/>
        <end position="33"/>
    </location>
</feature>
<sequence>MCDDEKECIEYEETSSKDTLSPKNKVVKDTKTSDKKKKIEAIRDLQAEDGSIKVQEYVAQFKDETAQRKNEDIGKLVRNQNEAHVTRREDKDDNIYKQGKKLKFKDKGLLHNAYE</sequence>
<keyword evidence="3" id="KW-1185">Reference proteome</keyword>
<reference evidence="2" key="1">
    <citation type="journal article" date="2023" name="bioRxiv">
        <title>Improved chromosome-level genome assembly for marigold (Tagetes erecta).</title>
        <authorList>
            <person name="Jiang F."/>
            <person name="Yuan L."/>
            <person name="Wang S."/>
            <person name="Wang H."/>
            <person name="Xu D."/>
            <person name="Wang A."/>
            <person name="Fan W."/>
        </authorList>
    </citation>
    <scope>NUCLEOTIDE SEQUENCE</scope>
    <source>
        <strain evidence="2">WSJ</strain>
        <tissue evidence="2">Leaf</tissue>
    </source>
</reference>
<evidence type="ECO:0000256" key="1">
    <source>
        <dbReference type="SAM" id="MobiDB-lite"/>
    </source>
</evidence>
<evidence type="ECO:0000313" key="3">
    <source>
        <dbReference type="Proteomes" id="UP001229421"/>
    </source>
</evidence>